<dbReference type="Proteomes" id="UP000254771">
    <property type="component" value="Unassembled WGS sequence"/>
</dbReference>
<gene>
    <name evidence="2" type="ORF">DIZ78_02580</name>
</gene>
<dbReference type="Gene3D" id="3.40.50.720">
    <property type="entry name" value="NAD(P)-binding Rossmann-like Domain"/>
    <property type="match status" value="1"/>
</dbReference>
<keyword evidence="3" id="KW-1185">Reference proteome</keyword>
<comment type="caution">
    <text evidence="2">The sequence shown here is derived from an EMBL/GenBank/DDBJ whole genome shotgun (WGS) entry which is preliminary data.</text>
</comment>
<dbReference type="SUPFAM" id="SSF51735">
    <property type="entry name" value="NAD(P)-binding Rossmann-fold domains"/>
    <property type="match status" value="1"/>
</dbReference>
<dbReference type="AlphaFoldDB" id="A0A370DRY1"/>
<sequence>MEVLIFGGTLFMGKILCEKLFANGHKLTIVSRRKPDNLTEIEYIDADRKSYQQLATKLQNRTFDTVIDMLNYSSFDSSVIEKLINQKIISCDHYIFTSSSHVYLPEGGTELKESAFDPFTYNSTVSDRPTISYSEGKRRAEAYLFQNMVGTPITAIRFPVALGTNDPSERFTKLFEKILDKKHVPLSNSAQPISLVWADDVAGFLYWTATKKLSGIYNACSPEAFTEGEIYELFLSELKSKKKITRINYRREKRPFYSKVPLTLDCSNATSQGFNFTPAFDWIRLEVSQLLSKWGYNPS</sequence>
<organism evidence="2 3">
    <name type="scientific">endosymbiont of Escarpia spicata</name>
    <dbReference type="NCBI Taxonomy" id="2200908"/>
    <lineage>
        <taxon>Bacteria</taxon>
        <taxon>Pseudomonadati</taxon>
        <taxon>Pseudomonadota</taxon>
        <taxon>Gammaproteobacteria</taxon>
        <taxon>sulfur-oxidizing symbionts</taxon>
    </lineage>
</organism>
<evidence type="ECO:0000259" key="1">
    <source>
        <dbReference type="Pfam" id="PF01370"/>
    </source>
</evidence>
<dbReference type="InterPro" id="IPR050177">
    <property type="entry name" value="Lipid_A_modif_metabolic_enz"/>
</dbReference>
<feature type="domain" description="NAD-dependent epimerase/dehydratase" evidence="1">
    <location>
        <begin position="3"/>
        <end position="219"/>
    </location>
</feature>
<reference evidence="2 3" key="1">
    <citation type="journal article" date="2018" name="ISME J.">
        <title>Endosymbiont genomes yield clues of tubeworm success.</title>
        <authorList>
            <person name="Li Y."/>
            <person name="Liles M.R."/>
            <person name="Halanych K.M."/>
        </authorList>
    </citation>
    <scope>NUCLEOTIDE SEQUENCE [LARGE SCALE GENOMIC DNA]</scope>
    <source>
        <strain evidence="2">A1462</strain>
    </source>
</reference>
<evidence type="ECO:0000313" key="2">
    <source>
        <dbReference type="EMBL" id="RDH87477.1"/>
    </source>
</evidence>
<dbReference type="InterPro" id="IPR036291">
    <property type="entry name" value="NAD(P)-bd_dom_sf"/>
</dbReference>
<dbReference type="Pfam" id="PF01370">
    <property type="entry name" value="Epimerase"/>
    <property type="match status" value="1"/>
</dbReference>
<evidence type="ECO:0000313" key="3">
    <source>
        <dbReference type="Proteomes" id="UP000254771"/>
    </source>
</evidence>
<dbReference type="PANTHER" id="PTHR43245">
    <property type="entry name" value="BIFUNCTIONAL POLYMYXIN RESISTANCE PROTEIN ARNA"/>
    <property type="match status" value="1"/>
</dbReference>
<protein>
    <recommendedName>
        <fullName evidence="1">NAD-dependent epimerase/dehydratase domain-containing protein</fullName>
    </recommendedName>
</protein>
<dbReference type="InterPro" id="IPR001509">
    <property type="entry name" value="Epimerase_deHydtase"/>
</dbReference>
<dbReference type="PANTHER" id="PTHR43245:SF58">
    <property type="entry name" value="BLL5923 PROTEIN"/>
    <property type="match status" value="1"/>
</dbReference>
<proteinExistence type="predicted"/>
<name>A0A370DRY1_9GAMM</name>
<accession>A0A370DRY1</accession>
<dbReference type="EMBL" id="QFXE01000005">
    <property type="protein sequence ID" value="RDH87477.1"/>
    <property type="molecule type" value="Genomic_DNA"/>
</dbReference>